<dbReference type="EMBL" id="WCTY01000002">
    <property type="protein sequence ID" value="KAB4188028.1"/>
    <property type="molecule type" value="Genomic_DNA"/>
</dbReference>
<dbReference type="RefSeq" id="WP_133303834.1">
    <property type="nucleotide sequence ID" value="NZ_CP072220.1"/>
</dbReference>
<sequence>MSVKKNVAVLCSNYYPIMGGPATCIDKYVSSLSESYNFYIITRNDSIKEPKSDKYNIIYFSSLRHLVITRCKYNITHHSFTFFSKLLLLLINAFRLFQIQYAFPDANRWEINANYEKLKELNKNVGIDVVIAVSNTFYDQLAMLKFKKEYPSIKWICFITDPYAENYIYYKYKLFKGLWKRANLKKEQDIYNVCDYVMVTTEMFIYIPKAFRIKRNKLFPIQFTLDPQMEGFSNPSMNSKVCKLIFAGTLYMKIRNPEFFLSVISKVKDVSLDLFVRKGECEQIINRYAKDNIHREYFVDKAKYIDMLKYGYDVLVNIGNVSTLQAPSKMLELLSTGKPIINFYFTEDTQFNMIEKYPLGLNIKNGDLDAVRKIENFCHEMKGKRMTFKEVEVLFPDNNIDSQVGLLKRLIEF</sequence>
<proteinExistence type="predicted"/>
<reference evidence="2 4" key="2">
    <citation type="journal article" date="2019" name="Nat. Med.">
        <title>A library of human gut bacterial isolates paired with longitudinal multiomics data enables mechanistic microbiome research.</title>
        <authorList>
            <person name="Poyet M."/>
            <person name="Groussin M."/>
            <person name="Gibbons S.M."/>
            <person name="Avila-Pacheco J."/>
            <person name="Jiang X."/>
            <person name="Kearney S.M."/>
            <person name="Perrotta A.R."/>
            <person name="Berdy B."/>
            <person name="Zhao S."/>
            <person name="Lieberman T.D."/>
            <person name="Swanson P.K."/>
            <person name="Smith M."/>
            <person name="Roesemann S."/>
            <person name="Alexander J.E."/>
            <person name="Rich S.A."/>
            <person name="Livny J."/>
            <person name="Vlamakis H."/>
            <person name="Clish C."/>
            <person name="Bullock K."/>
            <person name="Deik A."/>
            <person name="Scott J."/>
            <person name="Pierce K.A."/>
            <person name="Xavier R.J."/>
            <person name="Alm E.J."/>
        </authorList>
    </citation>
    <scope>NUCLEOTIDE SEQUENCE [LARGE SCALE GENOMIC DNA]</scope>
    <source>
        <strain evidence="2 4">BIOML-A19</strain>
    </source>
</reference>
<dbReference type="EMBL" id="CZBF01000001">
    <property type="protein sequence ID" value="CUP46144.1"/>
    <property type="molecule type" value="Genomic_DNA"/>
</dbReference>
<evidence type="ECO:0000313" key="2">
    <source>
        <dbReference type="EMBL" id="KAB4188028.1"/>
    </source>
</evidence>
<reference evidence="1 3" key="1">
    <citation type="submission" date="2015-09" db="EMBL/GenBank/DDBJ databases">
        <authorList>
            <consortium name="Pathogen Informatics"/>
        </authorList>
    </citation>
    <scope>NUCLEOTIDE SEQUENCE [LARGE SCALE GENOMIC DNA]</scope>
    <source>
        <strain evidence="1 3">2789STDY5834942</strain>
    </source>
</reference>
<name>A0A174NBN9_BACUN</name>
<evidence type="ECO:0000313" key="1">
    <source>
        <dbReference type="EMBL" id="CUP46144.1"/>
    </source>
</evidence>
<dbReference type="SUPFAM" id="SSF53756">
    <property type="entry name" value="UDP-Glycosyltransferase/glycogen phosphorylase"/>
    <property type="match status" value="1"/>
</dbReference>
<organism evidence="1 3">
    <name type="scientific">Bacteroides uniformis</name>
    <dbReference type="NCBI Taxonomy" id="820"/>
    <lineage>
        <taxon>Bacteria</taxon>
        <taxon>Pseudomonadati</taxon>
        <taxon>Bacteroidota</taxon>
        <taxon>Bacteroidia</taxon>
        <taxon>Bacteroidales</taxon>
        <taxon>Bacteroidaceae</taxon>
        <taxon>Bacteroides</taxon>
    </lineage>
</organism>
<dbReference type="GO" id="GO:0016740">
    <property type="term" value="F:transferase activity"/>
    <property type="evidence" value="ECO:0007669"/>
    <property type="project" value="UniProtKB-KW"/>
</dbReference>
<gene>
    <name evidence="1" type="ORF">ERS852554_00817</name>
    <name evidence="2" type="ORF">GAQ44_01815</name>
</gene>
<keyword evidence="2" id="KW-0808">Transferase</keyword>
<dbReference type="Proteomes" id="UP000487221">
    <property type="component" value="Unassembled WGS sequence"/>
</dbReference>
<dbReference type="AlphaFoldDB" id="A0A174NBN9"/>
<protein>
    <submittedName>
        <fullName evidence="2">Glycosyltransferase family 4 protein</fullName>
    </submittedName>
</protein>
<dbReference type="InterPro" id="IPR043149">
    <property type="entry name" value="TagF_N"/>
</dbReference>
<accession>A0A174NBN9</accession>
<dbReference type="Proteomes" id="UP000095788">
    <property type="component" value="Unassembled WGS sequence"/>
</dbReference>
<evidence type="ECO:0000313" key="3">
    <source>
        <dbReference type="Proteomes" id="UP000095788"/>
    </source>
</evidence>
<evidence type="ECO:0000313" key="4">
    <source>
        <dbReference type="Proteomes" id="UP000487221"/>
    </source>
</evidence>
<dbReference type="Gene3D" id="3.40.50.11820">
    <property type="match status" value="1"/>
</dbReference>